<dbReference type="RefSeq" id="WP_303763189.1">
    <property type="nucleotide sequence ID" value="NZ_JABZGR010000005.1"/>
</dbReference>
<feature type="transmembrane region" description="Helical" evidence="6">
    <location>
        <begin position="218"/>
        <end position="235"/>
    </location>
</feature>
<comment type="subcellular location">
    <subcellularLocation>
        <location evidence="1">Cell membrane</location>
        <topology evidence="1">Multi-pass membrane protein</topology>
    </subcellularLocation>
</comment>
<comment type="caution">
    <text evidence="7">The sequence shown here is derived from an EMBL/GenBank/DDBJ whole genome shotgun (WGS) entry which is preliminary data.</text>
</comment>
<gene>
    <name evidence="7" type="ORF">HXK21_03025</name>
</gene>
<protein>
    <submittedName>
        <fullName evidence="7">YihY family inner membrane protein</fullName>
    </submittedName>
</protein>
<name>A0A929WYV4_9BACT</name>
<keyword evidence="5 6" id="KW-0472">Membrane</keyword>
<dbReference type="GO" id="GO:0005886">
    <property type="term" value="C:plasma membrane"/>
    <property type="evidence" value="ECO:0007669"/>
    <property type="project" value="UniProtKB-SubCell"/>
</dbReference>
<dbReference type="InterPro" id="IPR036388">
    <property type="entry name" value="WH-like_DNA-bd_sf"/>
</dbReference>
<reference evidence="7" key="1">
    <citation type="submission" date="2020-04" db="EMBL/GenBank/DDBJ databases">
        <title>Deep metagenomics examines the oral microbiome during advanced dental caries in children, revealing novel taxa and co-occurrences with host molecules.</title>
        <authorList>
            <person name="Baker J.L."/>
            <person name="Morton J.T."/>
            <person name="Dinis M."/>
            <person name="Alvarez R."/>
            <person name="Tran N.C."/>
            <person name="Knight R."/>
            <person name="Edlund A."/>
        </authorList>
    </citation>
    <scope>NUCLEOTIDE SEQUENCE</scope>
    <source>
        <strain evidence="7">JCVI_34_bin.1</strain>
    </source>
</reference>
<proteinExistence type="predicted"/>
<dbReference type="PANTHER" id="PTHR30213">
    <property type="entry name" value="INNER MEMBRANE PROTEIN YHJD"/>
    <property type="match status" value="1"/>
</dbReference>
<sequence length="413" mass="47510">MNRNVFFAWWRRFIRYRVVRLYLNAGITFYREGQLAAARALTFSLLFAVVPILAIAFAIAKGFGLDNMLEQQIRTAFATQPEVTTFLLNFVHNYLMRTQGGIFLGLGIFLLLWTLFSLAGEIEGTFNKIWKIKQDRTIYRKVTEYTSLFFLLPVLLISSSGFSIFLTSFVEKLPDVFFLHNSLLKCLQLVPYLIMVCFCTGLYFFIPNTKVKWKSAFFAGLPVGLALQALQYVYIHSQLYLSGYNAIYGSFAALPMLMIWLQFSWYIVLFGATLSYLHQNREALGVPLMQSACRKDRDELCLQLLCVVYKAFERGEAPISVDRIAEDLKLNPSLLKEALELMQSLPFLLYLDQERYAPARDPRQLTIGEVIKALDREGQALHFKQLNQAFSAYRIKIFEQEAAKCLVVDYLSL</sequence>
<dbReference type="PANTHER" id="PTHR30213:SF0">
    <property type="entry name" value="UPF0761 MEMBRANE PROTEIN YIHY"/>
    <property type="match status" value="1"/>
</dbReference>
<evidence type="ECO:0000313" key="8">
    <source>
        <dbReference type="Proteomes" id="UP000704068"/>
    </source>
</evidence>
<dbReference type="Gene3D" id="1.10.10.10">
    <property type="entry name" value="Winged helix-like DNA-binding domain superfamily/Winged helix DNA-binding domain"/>
    <property type="match status" value="1"/>
</dbReference>
<dbReference type="Proteomes" id="UP000704068">
    <property type="component" value="Unassembled WGS sequence"/>
</dbReference>
<keyword evidence="2" id="KW-1003">Cell membrane</keyword>
<evidence type="ECO:0000256" key="4">
    <source>
        <dbReference type="ARBA" id="ARBA00022989"/>
    </source>
</evidence>
<accession>A0A929WYV4</accession>
<feature type="transmembrane region" description="Helical" evidence="6">
    <location>
        <begin position="102"/>
        <end position="126"/>
    </location>
</feature>
<evidence type="ECO:0000256" key="5">
    <source>
        <dbReference type="ARBA" id="ARBA00023136"/>
    </source>
</evidence>
<keyword evidence="3 6" id="KW-0812">Transmembrane</keyword>
<feature type="transmembrane region" description="Helical" evidence="6">
    <location>
        <begin position="147"/>
        <end position="169"/>
    </location>
</feature>
<dbReference type="EMBL" id="JABZGR010000005">
    <property type="protein sequence ID" value="MBF0970002.1"/>
    <property type="molecule type" value="Genomic_DNA"/>
</dbReference>
<organism evidence="7 8">
    <name type="scientific">Alloprevotella tannerae</name>
    <dbReference type="NCBI Taxonomy" id="76122"/>
    <lineage>
        <taxon>Bacteria</taxon>
        <taxon>Pseudomonadati</taxon>
        <taxon>Bacteroidota</taxon>
        <taxon>Bacteroidia</taxon>
        <taxon>Bacteroidales</taxon>
        <taxon>Prevotellaceae</taxon>
        <taxon>Alloprevotella</taxon>
    </lineage>
</organism>
<dbReference type="NCBIfam" id="TIGR00765">
    <property type="entry name" value="yihY_not_rbn"/>
    <property type="match status" value="1"/>
</dbReference>
<feature type="transmembrane region" description="Helical" evidence="6">
    <location>
        <begin position="40"/>
        <end position="60"/>
    </location>
</feature>
<feature type="transmembrane region" description="Helical" evidence="6">
    <location>
        <begin position="247"/>
        <end position="272"/>
    </location>
</feature>
<feature type="transmembrane region" description="Helical" evidence="6">
    <location>
        <begin position="189"/>
        <end position="206"/>
    </location>
</feature>
<dbReference type="InterPro" id="IPR017039">
    <property type="entry name" value="Virul_fac_BrkB"/>
</dbReference>
<dbReference type="Pfam" id="PF03631">
    <property type="entry name" value="Virul_fac_BrkB"/>
    <property type="match status" value="1"/>
</dbReference>
<evidence type="ECO:0000256" key="1">
    <source>
        <dbReference type="ARBA" id="ARBA00004651"/>
    </source>
</evidence>
<keyword evidence="4 6" id="KW-1133">Transmembrane helix</keyword>
<evidence type="ECO:0000256" key="6">
    <source>
        <dbReference type="SAM" id="Phobius"/>
    </source>
</evidence>
<evidence type="ECO:0000256" key="3">
    <source>
        <dbReference type="ARBA" id="ARBA00022692"/>
    </source>
</evidence>
<evidence type="ECO:0000313" key="7">
    <source>
        <dbReference type="EMBL" id="MBF0970002.1"/>
    </source>
</evidence>
<dbReference type="AlphaFoldDB" id="A0A929WYV4"/>
<evidence type="ECO:0000256" key="2">
    <source>
        <dbReference type="ARBA" id="ARBA00022475"/>
    </source>
</evidence>